<gene>
    <name evidence="1" type="ORF">UHOR_08410</name>
</gene>
<dbReference type="AlphaFoldDB" id="I2FXM5"/>
<sequence length="88" mass="9186">MPSPSRAMHSVTEVVKAIVGGGEADADRRHPSSETVIIANERQTRAPRIITDNSQGLSHRALAADTPHLIPPITIAQATLGRSGAGIS</sequence>
<keyword evidence="2" id="KW-1185">Reference proteome</keyword>
<dbReference type="HOGENOM" id="CLU_2470753_0_0_1"/>
<reference evidence="1 2" key="1">
    <citation type="journal article" date="2012" name="Plant Cell">
        <title>Genome comparison of barley and maize smut fungi reveals targeted loss of RNA silencing components and species-specific presence of transposable elements.</title>
        <authorList>
            <person name="Laurie J.D."/>
            <person name="Ali S."/>
            <person name="Linning R."/>
            <person name="Mannhaupt G."/>
            <person name="Wong P."/>
            <person name="Gueldener U."/>
            <person name="Muensterkoetter M."/>
            <person name="Moore R."/>
            <person name="Kahmann R."/>
            <person name="Bakkeren G."/>
            <person name="Schirawski J."/>
        </authorList>
    </citation>
    <scope>NUCLEOTIDE SEQUENCE [LARGE SCALE GENOMIC DNA]</scope>
    <source>
        <strain evidence="2">Uh4875-4</strain>
    </source>
</reference>
<name>I2FXM5_USTHO</name>
<evidence type="ECO:0000313" key="2">
    <source>
        <dbReference type="Proteomes" id="UP000006174"/>
    </source>
</evidence>
<dbReference type="EMBL" id="CAGI01000166">
    <property type="protein sequence ID" value="CCF51668.1"/>
    <property type="molecule type" value="Genomic_DNA"/>
</dbReference>
<protein>
    <submittedName>
        <fullName evidence="1">Uncharacterized protein</fullName>
    </submittedName>
</protein>
<comment type="caution">
    <text evidence="1">The sequence shown here is derived from an EMBL/GenBank/DDBJ whole genome shotgun (WGS) entry which is preliminary data.</text>
</comment>
<evidence type="ECO:0000313" key="1">
    <source>
        <dbReference type="EMBL" id="CCF51668.1"/>
    </source>
</evidence>
<proteinExistence type="predicted"/>
<dbReference type="Proteomes" id="UP000006174">
    <property type="component" value="Unassembled WGS sequence"/>
</dbReference>
<dbReference type="OrthoDB" id="10593883at2759"/>
<organism evidence="1 2">
    <name type="scientific">Ustilago hordei</name>
    <name type="common">Barley covered smut fungus</name>
    <dbReference type="NCBI Taxonomy" id="120017"/>
    <lineage>
        <taxon>Eukaryota</taxon>
        <taxon>Fungi</taxon>
        <taxon>Dikarya</taxon>
        <taxon>Basidiomycota</taxon>
        <taxon>Ustilaginomycotina</taxon>
        <taxon>Ustilaginomycetes</taxon>
        <taxon>Ustilaginales</taxon>
        <taxon>Ustilaginaceae</taxon>
        <taxon>Ustilago</taxon>
    </lineage>
</organism>
<accession>I2FXM5</accession>